<evidence type="ECO:0000313" key="3">
    <source>
        <dbReference type="Proteomes" id="UP000001578"/>
    </source>
</evidence>
<dbReference type="GO" id="GO:0016787">
    <property type="term" value="F:hydrolase activity"/>
    <property type="evidence" value="ECO:0007669"/>
    <property type="project" value="InterPro"/>
</dbReference>
<keyword evidence="2" id="KW-0614">Plasmid</keyword>
<dbReference type="Gene3D" id="3.40.50.300">
    <property type="entry name" value="P-loop containing nucleotide triphosphate hydrolases"/>
    <property type="match status" value="1"/>
</dbReference>
<feature type="domain" description="Helicase ATP-binding" evidence="1">
    <location>
        <begin position="61"/>
        <end position="329"/>
    </location>
</feature>
<proteinExistence type="predicted"/>
<sequence length="468" mass="53276">MIESNMENYIKGGFNLIDFGKLLDNQDDEKPIFPKEVFESNVRDPKFSYLRGDQEKILEKWFKQRDLKDNIIKMNTGGGKTTVGLLILQSSLNEGVGPSLYLCLDNQLVEQVLNEAKGLGINCVTFREDNEIPTEFLNNEAILVTTFQKLFNARSVFGILGDISRPVIKIGCLVIDDAHAALNKAREVFSLKFRSSSSKYKELLAMFKESLFSQPFGTASDIIEGRDKYSILMVPYWSWIERIEDVTRLLSSFDDDDHDMKFKWHLVRNYLDQYYALVSADYIELVPKCLPIQMIPSYSKAKRRIFMSATLNDDSSLIRDFNVSKEAVLKPLQSDTFSDVGEKMILAPYNVSKDLTADVLARALSKIVGYNVVTLVSSNNRAEFWEKNNFLKPNPNNIVETINKLKTSKGNHIVLSNRYDGIDLPDDACRILVIDGLPTTTSLFERYSIFARPASRIMRINQAQKIAD</sequence>
<dbReference type="SMART" id="SM00487">
    <property type="entry name" value="DEXDc"/>
    <property type="match status" value="1"/>
</dbReference>
<gene>
    <name evidence="2" type="ordered locus">GTNG_3491</name>
</gene>
<dbReference type="InterPro" id="IPR027417">
    <property type="entry name" value="P-loop_NTPase"/>
</dbReference>
<dbReference type="InterPro" id="IPR014001">
    <property type="entry name" value="Helicase_ATP-bd"/>
</dbReference>
<dbReference type="KEGG" id="gtn:GTNG_3491"/>
<evidence type="ECO:0000313" key="2">
    <source>
        <dbReference type="EMBL" id="ABO68824.1"/>
    </source>
</evidence>
<dbReference type="HOGENOM" id="CLU_036977_0_0_9"/>
<dbReference type="EMBL" id="CP000558">
    <property type="protein sequence ID" value="ABO68824.1"/>
    <property type="molecule type" value="Genomic_DNA"/>
</dbReference>
<evidence type="ECO:0000259" key="1">
    <source>
        <dbReference type="PROSITE" id="PS51192"/>
    </source>
</evidence>
<name>A4IU20_GEOTN</name>
<dbReference type="Proteomes" id="UP000001578">
    <property type="component" value="Plasmid pLW1071"/>
</dbReference>
<protein>
    <recommendedName>
        <fullName evidence="1">Helicase ATP-binding domain-containing protein</fullName>
    </recommendedName>
</protein>
<dbReference type="Pfam" id="PF04851">
    <property type="entry name" value="ResIII"/>
    <property type="match status" value="1"/>
</dbReference>
<dbReference type="GO" id="GO:0005524">
    <property type="term" value="F:ATP binding"/>
    <property type="evidence" value="ECO:0007669"/>
    <property type="project" value="InterPro"/>
</dbReference>
<organism evidence="2 3">
    <name type="scientific">Geobacillus thermodenitrificans (strain NG80-2)</name>
    <dbReference type="NCBI Taxonomy" id="420246"/>
    <lineage>
        <taxon>Bacteria</taxon>
        <taxon>Bacillati</taxon>
        <taxon>Bacillota</taxon>
        <taxon>Bacilli</taxon>
        <taxon>Bacillales</taxon>
        <taxon>Anoxybacillaceae</taxon>
        <taxon>Geobacillus</taxon>
    </lineage>
</organism>
<dbReference type="GO" id="GO:0003677">
    <property type="term" value="F:DNA binding"/>
    <property type="evidence" value="ECO:0007669"/>
    <property type="project" value="InterPro"/>
</dbReference>
<dbReference type="eggNOG" id="COG1199">
    <property type="taxonomic scope" value="Bacteria"/>
</dbReference>
<dbReference type="InterPro" id="IPR006935">
    <property type="entry name" value="Helicase/UvrB_N"/>
</dbReference>
<accession>A4IU20</accession>
<dbReference type="PROSITE" id="PS51192">
    <property type="entry name" value="HELICASE_ATP_BIND_1"/>
    <property type="match status" value="1"/>
</dbReference>
<geneLocation type="plasmid" evidence="2 3">
    <name>pLW1071</name>
</geneLocation>
<reference evidence="2 3" key="1">
    <citation type="journal article" date="2007" name="Proc. Natl. Acad. Sci. U.S.A.">
        <title>Genome and proteome of long-chain alkane degrading Geobacillus thermodenitrificans NG80-2 isolated from a deep-subsurface oil reservoir.</title>
        <authorList>
            <person name="Feng L."/>
            <person name="Wang W."/>
            <person name="Cheng J."/>
            <person name="Ren Y."/>
            <person name="Zhao G."/>
            <person name="Gao C."/>
            <person name="Tang Y."/>
            <person name="Liu X."/>
            <person name="Han W."/>
            <person name="Peng X."/>
            <person name="Liu R."/>
            <person name="Wang L."/>
        </authorList>
    </citation>
    <scope>NUCLEOTIDE SEQUENCE [LARGE SCALE GENOMIC DNA]</scope>
    <source>
        <strain evidence="3">NG80-2</strain>
        <plasmid evidence="2 3">pLW1071</plasmid>
    </source>
</reference>
<dbReference type="SUPFAM" id="SSF52540">
    <property type="entry name" value="P-loop containing nucleoside triphosphate hydrolases"/>
    <property type="match status" value="2"/>
</dbReference>
<dbReference type="AlphaFoldDB" id="A4IU20"/>